<dbReference type="PANTHER" id="PTHR18929">
    <property type="entry name" value="PROTEIN DISULFIDE ISOMERASE"/>
    <property type="match status" value="1"/>
</dbReference>
<dbReference type="NCBIfam" id="TIGR01126">
    <property type="entry name" value="pdi_dom"/>
    <property type="match status" value="1"/>
</dbReference>
<evidence type="ECO:0000256" key="9">
    <source>
        <dbReference type="ARBA" id="ARBA00023235"/>
    </source>
</evidence>
<keyword evidence="5 13" id="KW-0732">Signal</keyword>
<dbReference type="Gene3D" id="3.40.30.10">
    <property type="entry name" value="Glutaredoxin"/>
    <property type="match status" value="4"/>
</dbReference>
<dbReference type="SUPFAM" id="SSF52833">
    <property type="entry name" value="Thioredoxin-like"/>
    <property type="match status" value="4"/>
</dbReference>
<dbReference type="InterPro" id="IPR005792">
    <property type="entry name" value="Prot_disulphide_isomerase"/>
</dbReference>
<dbReference type="GO" id="GO:0003756">
    <property type="term" value="F:protein disulfide isomerase activity"/>
    <property type="evidence" value="ECO:0000318"/>
    <property type="project" value="GO_Central"/>
</dbReference>
<evidence type="ECO:0000256" key="6">
    <source>
        <dbReference type="ARBA" id="ARBA00022737"/>
    </source>
</evidence>
<evidence type="ECO:0000256" key="2">
    <source>
        <dbReference type="ARBA" id="ARBA00004319"/>
    </source>
</evidence>
<gene>
    <name evidence="16" type="primary">LOC110801953</name>
</gene>
<dbReference type="CDD" id="cd02961">
    <property type="entry name" value="PDI_a_family"/>
    <property type="match status" value="1"/>
</dbReference>
<evidence type="ECO:0000313" key="16">
    <source>
        <dbReference type="RefSeq" id="XP_021863054.2"/>
    </source>
</evidence>
<feature type="domain" description="Thioredoxin" evidence="14">
    <location>
        <begin position="77"/>
        <end position="201"/>
    </location>
</feature>
<evidence type="ECO:0000256" key="11">
    <source>
        <dbReference type="PIRSR" id="PIRSR605792-51"/>
    </source>
</evidence>
<keyword evidence="7" id="KW-0256">Endoplasmic reticulum</keyword>
<feature type="domain" description="Thioredoxin" evidence="14">
    <location>
        <begin position="413"/>
        <end position="543"/>
    </location>
</feature>
<feature type="disulfide bond" description="Redox-active" evidence="11">
    <location>
        <begin position="464"/>
        <end position="467"/>
    </location>
</feature>
<feature type="disulfide bond" description="Redox-active" evidence="11">
    <location>
        <begin position="123"/>
        <end position="126"/>
    </location>
</feature>
<dbReference type="InterPro" id="IPR017937">
    <property type="entry name" value="Thioredoxin_CS"/>
</dbReference>
<dbReference type="InterPro" id="IPR036249">
    <property type="entry name" value="Thioredoxin-like_sf"/>
</dbReference>
<dbReference type="Pfam" id="PF00085">
    <property type="entry name" value="Thioredoxin"/>
    <property type="match status" value="2"/>
</dbReference>
<evidence type="ECO:0000256" key="3">
    <source>
        <dbReference type="ARBA" id="ARBA00006347"/>
    </source>
</evidence>
<reference evidence="15" key="1">
    <citation type="journal article" date="2021" name="Nat. Commun.">
        <title>Genomic analyses provide insights into spinach domestication and the genetic basis of agronomic traits.</title>
        <authorList>
            <person name="Cai X."/>
            <person name="Sun X."/>
            <person name="Xu C."/>
            <person name="Sun H."/>
            <person name="Wang X."/>
            <person name="Ge C."/>
            <person name="Zhang Z."/>
            <person name="Wang Q."/>
            <person name="Fei Z."/>
            <person name="Jiao C."/>
            <person name="Wang Q."/>
        </authorList>
    </citation>
    <scope>NUCLEOTIDE SEQUENCE [LARGE SCALE GENOMIC DNA]</scope>
    <source>
        <strain evidence="15">cv. Varoflay</strain>
    </source>
</reference>
<evidence type="ECO:0000256" key="1">
    <source>
        <dbReference type="ARBA" id="ARBA00001182"/>
    </source>
</evidence>
<dbReference type="GeneID" id="110801953"/>
<dbReference type="GO" id="GO:0005788">
    <property type="term" value="C:endoplasmic reticulum lumen"/>
    <property type="evidence" value="ECO:0007669"/>
    <property type="project" value="UniProtKB-SubCell"/>
</dbReference>
<proteinExistence type="inferred from homology"/>
<evidence type="ECO:0000259" key="14">
    <source>
        <dbReference type="PROSITE" id="PS51352"/>
    </source>
</evidence>
<dbReference type="AlphaFoldDB" id="A0A9R0J882"/>
<protein>
    <recommendedName>
        <fullName evidence="4 13">Protein disulfide-isomerase</fullName>
        <ecNumber evidence="4 13">5.3.4.1</ecNumber>
    </recommendedName>
</protein>
<dbReference type="Pfam" id="PF13848">
    <property type="entry name" value="Thioredoxin_6"/>
    <property type="match status" value="1"/>
</dbReference>
<dbReference type="CDD" id="cd02995">
    <property type="entry name" value="PDI_a_PDI_a'_C"/>
    <property type="match status" value="1"/>
</dbReference>
<keyword evidence="8 11" id="KW-1015">Disulfide bond</keyword>
<feature type="signal peptide" evidence="13">
    <location>
        <begin position="1"/>
        <end position="27"/>
    </location>
</feature>
<comment type="catalytic activity">
    <reaction evidence="1 13">
        <text>Catalyzes the rearrangement of -S-S- bonds in proteins.</text>
        <dbReference type="EC" id="5.3.4.1"/>
    </reaction>
</comment>
<keyword evidence="9 13" id="KW-0413">Isomerase</keyword>
<keyword evidence="10 11" id="KW-0676">Redox-active center</keyword>
<comment type="subcellular location">
    <subcellularLocation>
        <location evidence="2">Endoplasmic reticulum lumen</location>
    </subcellularLocation>
</comment>
<dbReference type="PRINTS" id="PR00421">
    <property type="entry name" value="THIOREDOXIN"/>
</dbReference>
<dbReference type="Proteomes" id="UP000813463">
    <property type="component" value="Chromosome 1"/>
</dbReference>
<dbReference type="PROSITE" id="PS00194">
    <property type="entry name" value="THIOREDOXIN_1"/>
    <property type="match status" value="1"/>
</dbReference>
<evidence type="ECO:0000256" key="10">
    <source>
        <dbReference type="ARBA" id="ARBA00023284"/>
    </source>
</evidence>
<evidence type="ECO:0000256" key="5">
    <source>
        <dbReference type="ARBA" id="ARBA00022729"/>
    </source>
</evidence>
<feature type="chain" id="PRO_5044951545" description="Protein disulfide-isomerase" evidence="13">
    <location>
        <begin position="28"/>
        <end position="584"/>
    </location>
</feature>
<dbReference type="CDD" id="cd02982">
    <property type="entry name" value="PDI_b'_family"/>
    <property type="match status" value="1"/>
</dbReference>
<dbReference type="CDD" id="cd02981">
    <property type="entry name" value="PDI_b_family"/>
    <property type="match status" value="1"/>
</dbReference>
<organism evidence="15 16">
    <name type="scientific">Spinacia oleracea</name>
    <name type="common">Spinach</name>
    <dbReference type="NCBI Taxonomy" id="3562"/>
    <lineage>
        <taxon>Eukaryota</taxon>
        <taxon>Viridiplantae</taxon>
        <taxon>Streptophyta</taxon>
        <taxon>Embryophyta</taxon>
        <taxon>Tracheophyta</taxon>
        <taxon>Spermatophyta</taxon>
        <taxon>Magnoliopsida</taxon>
        <taxon>eudicotyledons</taxon>
        <taxon>Gunneridae</taxon>
        <taxon>Pentapetalae</taxon>
        <taxon>Caryophyllales</taxon>
        <taxon>Chenopodiaceae</taxon>
        <taxon>Chenopodioideae</taxon>
        <taxon>Anserineae</taxon>
        <taxon>Spinacia</taxon>
    </lineage>
</organism>
<dbReference type="GO" id="GO:0034976">
    <property type="term" value="P:response to endoplasmic reticulum stress"/>
    <property type="evidence" value="ECO:0000318"/>
    <property type="project" value="GO_Central"/>
</dbReference>
<dbReference type="InterPro" id="IPR005788">
    <property type="entry name" value="PDI_thioredoxin-like_dom"/>
</dbReference>
<dbReference type="RefSeq" id="XP_021863054.2">
    <property type="nucleotide sequence ID" value="XM_022007362.2"/>
</dbReference>
<accession>A0A9R0J882</accession>
<dbReference type="EC" id="5.3.4.1" evidence="4 13"/>
<evidence type="ECO:0000256" key="4">
    <source>
        <dbReference type="ARBA" id="ARBA00012723"/>
    </source>
</evidence>
<reference evidence="16" key="2">
    <citation type="submission" date="2025-08" db="UniProtKB">
        <authorList>
            <consortium name="RefSeq"/>
        </authorList>
    </citation>
    <scope>IDENTIFICATION</scope>
    <source>
        <tissue evidence="16">Leaf</tissue>
    </source>
</reference>
<dbReference type="KEGG" id="soe:110801953"/>
<dbReference type="GO" id="GO:0005783">
    <property type="term" value="C:endoplasmic reticulum"/>
    <property type="evidence" value="ECO:0000318"/>
    <property type="project" value="GO_Central"/>
</dbReference>
<evidence type="ECO:0000256" key="7">
    <source>
        <dbReference type="ARBA" id="ARBA00022824"/>
    </source>
</evidence>
<comment type="similarity">
    <text evidence="3 12">Belongs to the protein disulfide isomerase family.</text>
</comment>
<dbReference type="PROSITE" id="PS51352">
    <property type="entry name" value="THIOREDOXIN_2"/>
    <property type="match status" value="2"/>
</dbReference>
<keyword evidence="6" id="KW-0677">Repeat</keyword>
<keyword evidence="15" id="KW-1185">Reference proteome</keyword>
<dbReference type="GO" id="GO:0006457">
    <property type="term" value="P:protein folding"/>
    <property type="evidence" value="ECO:0000318"/>
    <property type="project" value="GO_Central"/>
</dbReference>
<name>A0A9R0J882_SPIOL</name>
<evidence type="ECO:0000256" key="12">
    <source>
        <dbReference type="RuleBase" id="RU004208"/>
    </source>
</evidence>
<dbReference type="InterPro" id="IPR013766">
    <property type="entry name" value="Thioredoxin_domain"/>
</dbReference>
<dbReference type="NCBIfam" id="TIGR01130">
    <property type="entry name" value="ER_PDI_fam"/>
    <property type="match status" value="1"/>
</dbReference>
<evidence type="ECO:0000256" key="13">
    <source>
        <dbReference type="RuleBase" id="RU361130"/>
    </source>
</evidence>
<sequence length="584" mass="64998">MGSNKTLLLVLLPIVFLAATFAVVASANETTKPVTTTTITVSENEDEEDLSFLEEPKDYPHYADPNYNPHGAEIDHTSLEDKRQEPSTPVVDEKDVVVLTKTNFDEFINNNKYVMVEFYAPWCGYCRQLVPEYAAAATELKEGGSDVVVAKVDAIQESELADKFNVDGFPTLFFFVDGVHRSYEGDRTKDGIVSWLKKKTGHAVQNVTTTEEAEAILLAEAKLVVAFVDSLTGPESEEVDAAAKQEDDLNFYQTSNPQVAQVFQIDSNAKRPVLVLLKKEFQKLSLFHGDFSKSAIVEFVSSNKHPLVINFTMESASLVFESAIQKQVFLFAAAEQSENLIPTLEEAAKTFKGKIIFSHVQMDNEEYGKPMMDFLGVEGDAPRVLAYTGNDDRKKFFMEGDITSDNIQSFAESFLADKLKPFYKSNPIPEFNDGDVKIVVGLNFEDIVLDESKDVLLEIYAPWCSHCRKLEPTYTKLARHLKGIDSLVLAKMDGTKNEHAKAKAQGFPTILFYPAGKKSSEPIIFESNPSGVELYKFMQKHATTPFKIQKPIQPLSSEGVDPTIAETVPEIEAPVSSQDARDEL</sequence>
<dbReference type="PANTHER" id="PTHR18929:SF246">
    <property type="entry name" value="PROTEIN DISULFIDE ISOMERASE-LIKE 1-4"/>
    <property type="match status" value="1"/>
</dbReference>
<evidence type="ECO:0000256" key="8">
    <source>
        <dbReference type="ARBA" id="ARBA00023157"/>
    </source>
</evidence>
<evidence type="ECO:0000313" key="15">
    <source>
        <dbReference type="Proteomes" id="UP000813463"/>
    </source>
</evidence>